<reference evidence="1" key="1">
    <citation type="submission" date="2022-06" db="EMBL/GenBank/DDBJ databases">
        <title>Complete genome sequences of two strains of the flax pathogen Septoria linicola.</title>
        <authorList>
            <person name="Lapalu N."/>
            <person name="Simon A."/>
            <person name="Demenou B."/>
            <person name="Paumier D."/>
            <person name="Guillot M.-P."/>
            <person name="Gout L."/>
            <person name="Valade R."/>
        </authorList>
    </citation>
    <scope>NUCLEOTIDE SEQUENCE</scope>
    <source>
        <strain evidence="1">SE15195</strain>
    </source>
</reference>
<dbReference type="Proteomes" id="UP001056384">
    <property type="component" value="Chromosome 8"/>
</dbReference>
<sequence>MSSKPDRTPTGIFDLPLELRRQIYKECIPEQCEMQINDDSVDSVDALRRVHPQIKQEFEDEEQHFCTWLSFLMTQQKWQPPVNFSRSQIRVIDVDIGTYDIESGELRDSDR</sequence>
<gene>
    <name evidence="1" type="ORF">Slin15195_G099040</name>
</gene>
<protein>
    <submittedName>
        <fullName evidence="1">Uncharacterized protein</fullName>
    </submittedName>
</protein>
<name>A0A9Q9AWT3_9PEZI</name>
<organism evidence="1 2">
    <name type="scientific">Septoria linicola</name>
    <dbReference type="NCBI Taxonomy" id="215465"/>
    <lineage>
        <taxon>Eukaryota</taxon>
        <taxon>Fungi</taxon>
        <taxon>Dikarya</taxon>
        <taxon>Ascomycota</taxon>
        <taxon>Pezizomycotina</taxon>
        <taxon>Dothideomycetes</taxon>
        <taxon>Dothideomycetidae</taxon>
        <taxon>Mycosphaerellales</taxon>
        <taxon>Mycosphaerellaceae</taxon>
        <taxon>Septoria</taxon>
    </lineage>
</organism>
<dbReference type="AlphaFoldDB" id="A0A9Q9AWT3"/>
<proteinExistence type="predicted"/>
<evidence type="ECO:0000313" key="2">
    <source>
        <dbReference type="Proteomes" id="UP001056384"/>
    </source>
</evidence>
<keyword evidence="2" id="KW-1185">Reference proteome</keyword>
<dbReference type="EMBL" id="CP099425">
    <property type="protein sequence ID" value="USW56585.1"/>
    <property type="molecule type" value="Genomic_DNA"/>
</dbReference>
<accession>A0A9Q9AWT3</accession>
<evidence type="ECO:0000313" key="1">
    <source>
        <dbReference type="EMBL" id="USW56585.1"/>
    </source>
</evidence>